<name>V9DWF1_PHYNI</name>
<dbReference type="HOGENOM" id="CLU_1879521_0_0_1"/>
<sequence length="136" mass="15086">MYTVANVETVCLTACLEVPQSHRTVKRARDHETRRCVLRQTCDCLGMILENVDDRIGVKRDHNDSATAGAANEILGAFLDNEGCQGAVFSWKQVVPAFEMSPVDRVEDVDTVSSLCIQPCALRTKLKAFHPFCTTQ</sequence>
<comment type="caution">
    <text evidence="1">The sequence shown here is derived from an EMBL/GenBank/DDBJ whole genome shotgun (WGS) entry which is preliminary data.</text>
</comment>
<evidence type="ECO:0000313" key="2">
    <source>
        <dbReference type="Proteomes" id="UP000018721"/>
    </source>
</evidence>
<accession>V9DWF1</accession>
<dbReference type="AlphaFoldDB" id="V9DWF1"/>
<reference evidence="1 2" key="1">
    <citation type="submission" date="2013-11" db="EMBL/GenBank/DDBJ databases">
        <title>The Genome Sequence of Phytophthora parasitica P1569.</title>
        <authorList>
            <consortium name="The Broad Institute Genomics Platform"/>
            <person name="Russ C."/>
            <person name="Tyler B."/>
            <person name="Panabieres F."/>
            <person name="Shan W."/>
            <person name="Tripathy S."/>
            <person name="Grunwald N."/>
            <person name="Machado M."/>
            <person name="Johnson C.S."/>
            <person name="Arredondo F."/>
            <person name="Hong C."/>
            <person name="Coffey M."/>
            <person name="Young S.K."/>
            <person name="Zeng Q."/>
            <person name="Gargeya S."/>
            <person name="Fitzgerald M."/>
            <person name="Abouelleil A."/>
            <person name="Alvarado L."/>
            <person name="Chapman S.B."/>
            <person name="Gainer-Dewar J."/>
            <person name="Goldberg J."/>
            <person name="Griggs A."/>
            <person name="Gujja S."/>
            <person name="Hansen M."/>
            <person name="Howarth C."/>
            <person name="Imamovic A."/>
            <person name="Ireland A."/>
            <person name="Larimer J."/>
            <person name="McCowan C."/>
            <person name="Murphy C."/>
            <person name="Pearson M."/>
            <person name="Poon T.W."/>
            <person name="Priest M."/>
            <person name="Roberts A."/>
            <person name="Saif S."/>
            <person name="Shea T."/>
            <person name="Sykes S."/>
            <person name="Wortman J."/>
            <person name="Nusbaum C."/>
            <person name="Birren B."/>
        </authorList>
    </citation>
    <scope>NUCLEOTIDE SEQUENCE [LARGE SCALE GENOMIC DNA]</scope>
    <source>
        <strain evidence="1 2">P1569</strain>
    </source>
</reference>
<organism evidence="1 2">
    <name type="scientific">Phytophthora nicotianae P1569</name>
    <dbReference type="NCBI Taxonomy" id="1317065"/>
    <lineage>
        <taxon>Eukaryota</taxon>
        <taxon>Sar</taxon>
        <taxon>Stramenopiles</taxon>
        <taxon>Oomycota</taxon>
        <taxon>Peronosporomycetes</taxon>
        <taxon>Peronosporales</taxon>
        <taxon>Peronosporaceae</taxon>
        <taxon>Phytophthora</taxon>
    </lineage>
</organism>
<dbReference type="EMBL" id="ANIZ01003830">
    <property type="protein sequence ID" value="ETI30976.1"/>
    <property type="molecule type" value="Genomic_DNA"/>
</dbReference>
<dbReference type="Proteomes" id="UP000018721">
    <property type="component" value="Unassembled WGS sequence"/>
</dbReference>
<keyword evidence="2" id="KW-1185">Reference proteome</keyword>
<proteinExistence type="predicted"/>
<gene>
    <name evidence="1" type="ORF">F443_21970</name>
</gene>
<protein>
    <submittedName>
        <fullName evidence="1">Uncharacterized protein</fullName>
    </submittedName>
</protein>
<evidence type="ECO:0000313" key="1">
    <source>
        <dbReference type="EMBL" id="ETI30976.1"/>
    </source>
</evidence>